<gene>
    <name evidence="1" type="ORF">PHMEG_00019984</name>
</gene>
<reference evidence="2" key="1">
    <citation type="submission" date="2017-03" db="EMBL/GenBank/DDBJ databases">
        <title>Phytopthora megakarya and P. palmivora, two closely related causual agents of cacao black pod achieved similar genome size and gene model numbers by different mechanisms.</title>
        <authorList>
            <person name="Ali S."/>
            <person name="Shao J."/>
            <person name="Larry D.J."/>
            <person name="Kronmiller B."/>
            <person name="Shen D."/>
            <person name="Strem M.D."/>
            <person name="Melnick R.L."/>
            <person name="Guiltinan M.J."/>
            <person name="Tyler B.M."/>
            <person name="Meinhardt L.W."/>
            <person name="Bailey B.A."/>
        </authorList>
    </citation>
    <scope>NUCLEOTIDE SEQUENCE [LARGE SCALE GENOMIC DNA]</scope>
    <source>
        <strain evidence="2">zdho120</strain>
    </source>
</reference>
<dbReference type="PANTHER" id="PTHR47169">
    <property type="entry name" value="OS01G0541250 PROTEIN"/>
    <property type="match status" value="1"/>
</dbReference>
<proteinExistence type="predicted"/>
<dbReference type="Proteomes" id="UP000198211">
    <property type="component" value="Unassembled WGS sequence"/>
</dbReference>
<organism evidence="1 2">
    <name type="scientific">Phytophthora megakarya</name>
    <dbReference type="NCBI Taxonomy" id="4795"/>
    <lineage>
        <taxon>Eukaryota</taxon>
        <taxon>Sar</taxon>
        <taxon>Stramenopiles</taxon>
        <taxon>Oomycota</taxon>
        <taxon>Peronosporomycetes</taxon>
        <taxon>Peronosporales</taxon>
        <taxon>Peronosporaceae</taxon>
        <taxon>Phytophthora</taxon>
    </lineage>
</organism>
<dbReference type="PANTHER" id="PTHR47169:SF2">
    <property type="entry name" value="OS01G0541250 PROTEIN"/>
    <property type="match status" value="1"/>
</dbReference>
<keyword evidence="2" id="KW-1185">Reference proteome</keyword>
<evidence type="ECO:0008006" key="3">
    <source>
        <dbReference type="Google" id="ProtNLM"/>
    </source>
</evidence>
<evidence type="ECO:0000313" key="1">
    <source>
        <dbReference type="EMBL" id="OWZ07601.1"/>
    </source>
</evidence>
<dbReference type="AlphaFoldDB" id="A0A225VPZ1"/>
<dbReference type="EMBL" id="NBNE01003475">
    <property type="protein sequence ID" value="OWZ07601.1"/>
    <property type="molecule type" value="Genomic_DNA"/>
</dbReference>
<protein>
    <recommendedName>
        <fullName evidence="3">Transposase</fullName>
    </recommendedName>
</protein>
<sequence>MARVQRNLHQDGIQGVEIQIKCLSGRKNVNRDNILKKVACIPFPRRTNQRSLPEELHVSRSVVRDAITHRNIIRLTSTIHPLQTRKNKLTRLRYVFNHVVHGYTSPMYNIVLHASRRNPISSPAQKQEIHREDYVSTYYRSTKIYKRYIIDTLFLLSSLPGRNVNEQGNATPHAINNDPDVRWAGLSDGWNIRVKYQPPNSLDLNVVDLGYVSSVESL</sequence>
<accession>A0A225VPZ1</accession>
<evidence type="ECO:0000313" key="2">
    <source>
        <dbReference type="Proteomes" id="UP000198211"/>
    </source>
</evidence>
<comment type="caution">
    <text evidence="1">The sequence shown here is derived from an EMBL/GenBank/DDBJ whole genome shotgun (WGS) entry which is preliminary data.</text>
</comment>
<name>A0A225VPZ1_9STRA</name>